<name>A0A5J6MZ28_9PROT</name>
<dbReference type="Pfam" id="PF00702">
    <property type="entry name" value="Hydrolase"/>
    <property type="match status" value="1"/>
</dbReference>
<comment type="function">
    <text evidence="3">Catalyzes the hydrolytic dehalogenation of small (S)-2-haloalkanoic acids to yield the corresponding (R)-2-hydroxyalkanoic acids.</text>
</comment>
<dbReference type="InterPro" id="IPR023214">
    <property type="entry name" value="HAD_sf"/>
</dbReference>
<evidence type="ECO:0000313" key="5">
    <source>
        <dbReference type="Proteomes" id="UP000325797"/>
    </source>
</evidence>
<dbReference type="SFLD" id="SFLDS00003">
    <property type="entry name" value="Haloacid_Dehalogenase"/>
    <property type="match status" value="1"/>
</dbReference>
<dbReference type="InterPro" id="IPR036412">
    <property type="entry name" value="HAD-like_sf"/>
</dbReference>
<keyword evidence="5" id="KW-1185">Reference proteome</keyword>
<dbReference type="InterPro" id="IPR006439">
    <property type="entry name" value="HAD-SF_hydro_IA"/>
</dbReference>
<protein>
    <recommendedName>
        <fullName evidence="3">(S)-2-haloacid dehalogenase</fullName>
        <ecNumber evidence="3">3.8.1.2</ecNumber>
    </recommendedName>
    <alternativeName>
        <fullName evidence="3">2-haloalkanoic acid dehalogenase</fullName>
    </alternativeName>
    <alternativeName>
        <fullName evidence="3">Halocarboxylic acid halidohydrolase</fullName>
    </alternativeName>
    <alternativeName>
        <fullName evidence="3">L-2-haloacid dehalogenase</fullName>
    </alternativeName>
</protein>
<comment type="similarity">
    <text evidence="1 3">Belongs to the HAD-like hydrolase superfamily. S-2-haloalkanoic acid dehalogenase family.</text>
</comment>
<evidence type="ECO:0000256" key="3">
    <source>
        <dbReference type="RuleBase" id="RU368077"/>
    </source>
</evidence>
<dbReference type="SFLD" id="SFLDG01135">
    <property type="entry name" value="C1.5.6:_HAD__Beta-PGM__Phospha"/>
    <property type="match status" value="1"/>
</dbReference>
<dbReference type="NCBIfam" id="TIGR01493">
    <property type="entry name" value="HAD-SF-IA-v2"/>
    <property type="match status" value="1"/>
</dbReference>
<dbReference type="Proteomes" id="UP000325797">
    <property type="component" value="Chromosome"/>
</dbReference>
<dbReference type="GO" id="GO:0018784">
    <property type="term" value="F:(S)-2-haloacid dehalogenase activity"/>
    <property type="evidence" value="ECO:0007669"/>
    <property type="project" value="UniProtKB-UniRule"/>
</dbReference>
<dbReference type="KEGG" id="hadh:FRZ61_27110"/>
<dbReference type="SUPFAM" id="SSF56784">
    <property type="entry name" value="HAD-like"/>
    <property type="match status" value="1"/>
</dbReference>
<dbReference type="InterPro" id="IPR051540">
    <property type="entry name" value="S-2-haloacid_dehalogenase"/>
</dbReference>
<dbReference type="AlphaFoldDB" id="A0A5J6MZ28"/>
<dbReference type="NCBIfam" id="TIGR01428">
    <property type="entry name" value="HAD_type_II"/>
    <property type="match status" value="1"/>
</dbReference>
<dbReference type="PRINTS" id="PR00413">
    <property type="entry name" value="HADHALOGNASE"/>
</dbReference>
<evidence type="ECO:0000256" key="2">
    <source>
        <dbReference type="ARBA" id="ARBA00022801"/>
    </source>
</evidence>
<dbReference type="InterPro" id="IPR006328">
    <property type="entry name" value="2-HAD"/>
</dbReference>
<organism evidence="4 5">
    <name type="scientific">Hypericibacter adhaerens</name>
    <dbReference type="NCBI Taxonomy" id="2602016"/>
    <lineage>
        <taxon>Bacteria</taxon>
        <taxon>Pseudomonadati</taxon>
        <taxon>Pseudomonadota</taxon>
        <taxon>Alphaproteobacteria</taxon>
        <taxon>Rhodospirillales</taxon>
        <taxon>Dongiaceae</taxon>
        <taxon>Hypericibacter</taxon>
    </lineage>
</organism>
<gene>
    <name evidence="4" type="ORF">FRZ61_27110</name>
</gene>
<accession>A0A5J6MZ28</accession>
<dbReference type="EMBL" id="CP042582">
    <property type="protein sequence ID" value="QEX22779.1"/>
    <property type="molecule type" value="Genomic_DNA"/>
</dbReference>
<proteinExistence type="inferred from homology"/>
<dbReference type="SFLD" id="SFLDG01129">
    <property type="entry name" value="C1.5:_HAD__Beta-PGM__Phosphata"/>
    <property type="match status" value="1"/>
</dbReference>
<dbReference type="Gene3D" id="3.40.50.1000">
    <property type="entry name" value="HAD superfamily/HAD-like"/>
    <property type="match status" value="1"/>
</dbReference>
<dbReference type="RefSeq" id="WP_225308796.1">
    <property type="nucleotide sequence ID" value="NZ_CP042582.1"/>
</dbReference>
<dbReference type="InterPro" id="IPR023198">
    <property type="entry name" value="PGP-like_dom2"/>
</dbReference>
<keyword evidence="2 3" id="KW-0378">Hydrolase</keyword>
<comment type="catalytic activity">
    <reaction evidence="3">
        <text>an (S)-2-haloacid + H2O = a (2R)-2-hydroxycarboxylate + a halide anion + H(+)</text>
        <dbReference type="Rhea" id="RHEA:11192"/>
        <dbReference type="ChEBI" id="CHEBI:15377"/>
        <dbReference type="ChEBI" id="CHEBI:15378"/>
        <dbReference type="ChEBI" id="CHEBI:16042"/>
        <dbReference type="ChEBI" id="CHEBI:58314"/>
        <dbReference type="ChEBI" id="CHEBI:137405"/>
        <dbReference type="EC" id="3.8.1.2"/>
    </reaction>
</comment>
<dbReference type="SFLD" id="SFLDF00045">
    <property type="entry name" value="2-haloacid_dehalogenase"/>
    <property type="match status" value="1"/>
</dbReference>
<dbReference type="EC" id="3.8.1.2" evidence="3"/>
<dbReference type="PANTHER" id="PTHR43316:SF3">
    <property type="entry name" value="HALOACID DEHALOGENASE, TYPE II (AFU_ORTHOLOGUE AFUA_2G07750)-RELATED"/>
    <property type="match status" value="1"/>
</dbReference>
<dbReference type="PANTHER" id="PTHR43316">
    <property type="entry name" value="HYDROLASE, HALOACID DELAHOGENASE-RELATED"/>
    <property type="match status" value="1"/>
</dbReference>
<dbReference type="CDD" id="cd02588">
    <property type="entry name" value="HAD_L2-DEX"/>
    <property type="match status" value="1"/>
</dbReference>
<reference evidence="4 5" key="1">
    <citation type="submission" date="2019-08" db="EMBL/GenBank/DDBJ databases">
        <title>Hyperibacter terrae gen. nov., sp. nov. and Hyperibacter viscosus sp. nov., two new members in the family Rhodospirillaceae isolated from the rhizosphere of Hypericum perforatum.</title>
        <authorList>
            <person name="Noviana Z."/>
        </authorList>
    </citation>
    <scope>NUCLEOTIDE SEQUENCE [LARGE SCALE GENOMIC DNA]</scope>
    <source>
        <strain evidence="4 5">R5959</strain>
    </source>
</reference>
<dbReference type="Gene3D" id="1.10.150.240">
    <property type="entry name" value="Putative phosphatase, domain 2"/>
    <property type="match status" value="1"/>
</dbReference>
<evidence type="ECO:0000313" key="4">
    <source>
        <dbReference type="EMBL" id="QEX22779.1"/>
    </source>
</evidence>
<evidence type="ECO:0000256" key="1">
    <source>
        <dbReference type="ARBA" id="ARBA00008106"/>
    </source>
</evidence>
<sequence length="231" mass="24806">MTAAAGAPLLPSLRALVFDAYGTLFDVASAAARHRDRLGDRHAALSRLWRQKQLEYTWLRTLMGRHADFQQVTEDALDYALEALSLPAALRGGLLDIYRRLDAYPDAADTLRRLRERGLKTAILSNGSPSMLAAIVSGAGLDGAFDAVLSVESVGRFKPVPAVYRLAVDRLGVEAPEIGFVSANGWDAAGAAAFGFCTVWVNREGAPLDRLPARPLAQIKQLAELPALLGA</sequence>